<keyword evidence="4" id="KW-1185">Reference proteome</keyword>
<evidence type="ECO:0000256" key="1">
    <source>
        <dbReference type="ARBA" id="ARBA00035644"/>
    </source>
</evidence>
<reference evidence="4" key="1">
    <citation type="journal article" date="2019" name="Int. J. Syst. Evol. Microbiol.">
        <title>The Global Catalogue of Microorganisms (GCM) 10K type strain sequencing project: providing services to taxonomists for standard genome sequencing and annotation.</title>
        <authorList>
            <consortium name="The Broad Institute Genomics Platform"/>
            <consortium name="The Broad Institute Genome Sequencing Center for Infectious Disease"/>
            <person name="Wu L."/>
            <person name="Ma J."/>
        </authorList>
    </citation>
    <scope>NUCLEOTIDE SEQUENCE [LARGE SCALE GENOMIC DNA]</scope>
    <source>
        <strain evidence="4">NBRC 112416</strain>
    </source>
</reference>
<feature type="domain" description="FAD-binding FR-type" evidence="2">
    <location>
        <begin position="7"/>
        <end position="140"/>
    </location>
</feature>
<dbReference type="CDD" id="cd06193">
    <property type="entry name" value="siderophore_interacting"/>
    <property type="match status" value="1"/>
</dbReference>
<dbReference type="InterPro" id="IPR039261">
    <property type="entry name" value="FNR_nucleotide-bd"/>
</dbReference>
<dbReference type="Gene3D" id="2.40.30.10">
    <property type="entry name" value="Translation factors"/>
    <property type="match status" value="1"/>
</dbReference>
<organism evidence="3 4">
    <name type="scientific">Devosia nitrariae</name>
    <dbReference type="NCBI Taxonomy" id="2071872"/>
    <lineage>
        <taxon>Bacteria</taxon>
        <taxon>Pseudomonadati</taxon>
        <taxon>Pseudomonadota</taxon>
        <taxon>Alphaproteobacteria</taxon>
        <taxon>Hyphomicrobiales</taxon>
        <taxon>Devosiaceae</taxon>
        <taxon>Devosia</taxon>
    </lineage>
</organism>
<dbReference type="PANTHER" id="PTHR30157">
    <property type="entry name" value="FERRIC REDUCTASE, NADPH-DEPENDENT"/>
    <property type="match status" value="1"/>
</dbReference>
<dbReference type="RefSeq" id="WP_284338818.1">
    <property type="nucleotide sequence ID" value="NZ_BSNS01000003.1"/>
</dbReference>
<comment type="similarity">
    <text evidence="1">Belongs to the SIP oxidoreductase family.</text>
</comment>
<dbReference type="Pfam" id="PF04954">
    <property type="entry name" value="SIP"/>
    <property type="match status" value="1"/>
</dbReference>
<dbReference type="InterPro" id="IPR017938">
    <property type="entry name" value="Riboflavin_synthase-like_b-brl"/>
</dbReference>
<evidence type="ECO:0000259" key="2">
    <source>
        <dbReference type="PROSITE" id="PS51384"/>
    </source>
</evidence>
<dbReference type="EMBL" id="BSNS01000003">
    <property type="protein sequence ID" value="GLQ53370.1"/>
    <property type="molecule type" value="Genomic_DNA"/>
</dbReference>
<dbReference type="Proteomes" id="UP001156691">
    <property type="component" value="Unassembled WGS sequence"/>
</dbReference>
<dbReference type="PROSITE" id="PS51384">
    <property type="entry name" value="FAD_FR"/>
    <property type="match status" value="1"/>
</dbReference>
<dbReference type="InterPro" id="IPR007037">
    <property type="entry name" value="SIP_rossman_dom"/>
</dbReference>
<dbReference type="InterPro" id="IPR013113">
    <property type="entry name" value="SIP_FAD-bd"/>
</dbReference>
<name>A0ABQ5W0C9_9HYPH</name>
<evidence type="ECO:0000313" key="4">
    <source>
        <dbReference type="Proteomes" id="UP001156691"/>
    </source>
</evidence>
<dbReference type="InterPro" id="IPR039374">
    <property type="entry name" value="SIP_fam"/>
</dbReference>
<dbReference type="PANTHER" id="PTHR30157:SF0">
    <property type="entry name" value="NADPH-DEPENDENT FERRIC-CHELATE REDUCTASE"/>
    <property type="match status" value="1"/>
</dbReference>
<protein>
    <submittedName>
        <fullName evidence="3">Siderophore-interacting protein</fullName>
    </submittedName>
</protein>
<gene>
    <name evidence="3" type="ORF">GCM10010862_06280</name>
</gene>
<comment type="caution">
    <text evidence="3">The sequence shown here is derived from an EMBL/GenBank/DDBJ whole genome shotgun (WGS) entry which is preliminary data.</text>
</comment>
<dbReference type="InterPro" id="IPR017927">
    <property type="entry name" value="FAD-bd_FR_type"/>
</dbReference>
<sequence>MINIRPYRIFNVTFARFADVSPHLRRLTFVGPEIADMATFAPDQRIKIFFPRDGRVPDLPKRGDWYKVYKALPPADRHPMRTYTIRHLRAEQCEVDVDFVLHGETGPASRWATNAQPGDRVQISAPNRLAQGEIGGFEWKPPASARRILLAADETALPALAGILDELAGRAAPPRVEAFVEVPSGGDRIALAGWPGLELEWLARKNADLRPGDLMVAAVKRAHLPQGAGNPELVLEDIDIDANVPWELAEPAGDDFYAWIAGESEAVMAIRRFLIKDKGLDRRSLNLMGYWRFGKVYE</sequence>
<dbReference type="SUPFAM" id="SSF63380">
    <property type="entry name" value="Riboflavin synthase domain-like"/>
    <property type="match status" value="1"/>
</dbReference>
<proteinExistence type="inferred from homology"/>
<dbReference type="Pfam" id="PF08021">
    <property type="entry name" value="FAD_binding_9"/>
    <property type="match status" value="1"/>
</dbReference>
<dbReference type="Gene3D" id="3.40.50.80">
    <property type="entry name" value="Nucleotide-binding domain of ferredoxin-NADP reductase (FNR) module"/>
    <property type="match status" value="1"/>
</dbReference>
<accession>A0ABQ5W0C9</accession>
<evidence type="ECO:0000313" key="3">
    <source>
        <dbReference type="EMBL" id="GLQ53370.1"/>
    </source>
</evidence>